<evidence type="ECO:0000259" key="10">
    <source>
        <dbReference type="Pfam" id="PF00251"/>
    </source>
</evidence>
<accession>E8KCI1</accession>
<feature type="domain" description="Glycosyl hydrolase family 32 C-terminal" evidence="11">
    <location>
        <begin position="379"/>
        <end position="491"/>
    </location>
</feature>
<gene>
    <name evidence="12" type="primary">scrB</name>
    <name evidence="12" type="ORF">HMPREF9180_1186</name>
</gene>
<keyword evidence="13" id="KW-1185">Reference proteome</keyword>
<dbReference type="CDD" id="cd18623">
    <property type="entry name" value="GH32_ScrB-like"/>
    <property type="match status" value="1"/>
</dbReference>
<dbReference type="Gene3D" id="2.60.120.560">
    <property type="entry name" value="Exo-inulinase, domain 1"/>
    <property type="match status" value="1"/>
</dbReference>
<dbReference type="InterPro" id="IPR051214">
    <property type="entry name" value="GH32_Enzymes"/>
</dbReference>
<dbReference type="SUPFAM" id="SSF49899">
    <property type="entry name" value="Concanavalin A-like lectins/glucanases"/>
    <property type="match status" value="1"/>
</dbReference>
<evidence type="ECO:0000313" key="12">
    <source>
        <dbReference type="EMBL" id="EFX40270.1"/>
    </source>
</evidence>
<evidence type="ECO:0000256" key="5">
    <source>
        <dbReference type="ARBA" id="ARBA00022801"/>
    </source>
</evidence>
<dbReference type="InterPro" id="IPR001362">
    <property type="entry name" value="Glyco_hydro_32"/>
</dbReference>
<dbReference type="InterPro" id="IPR013320">
    <property type="entry name" value="ConA-like_dom_sf"/>
</dbReference>
<dbReference type="SMART" id="SM00640">
    <property type="entry name" value="Glyco_32"/>
    <property type="match status" value="1"/>
</dbReference>
<dbReference type="GO" id="GO:0005737">
    <property type="term" value="C:cytoplasm"/>
    <property type="evidence" value="ECO:0007669"/>
    <property type="project" value="UniProtKB-SubCell"/>
</dbReference>
<keyword evidence="9" id="KW-0963">Cytoplasm</keyword>
<dbReference type="Proteomes" id="UP000010304">
    <property type="component" value="Unassembled WGS sequence"/>
</dbReference>
<evidence type="ECO:0000256" key="7">
    <source>
        <dbReference type="ARBA" id="ARBA00033367"/>
    </source>
</evidence>
<dbReference type="GO" id="GO:0004564">
    <property type="term" value="F:beta-fructofuranosidase activity"/>
    <property type="evidence" value="ECO:0007669"/>
    <property type="project" value="UniProtKB-EC"/>
</dbReference>
<dbReference type="EC" id="3.2.1.26" evidence="3 8"/>
<sequence>MKDLLFYKETFTIKIVEFMEEIEMEWTTERRYRRYEDWTQEERKEIQEKMAQSPWHVSYHIEPKEGLLNDPNGFSYFDGKWIVFYQNFPFGAAHGLKSWVQLESDDLVHFTETGVKILPDTPLDSHGAYSGSAMQFGDQLFLFYTGNVRDDNWVRHPYQIGALMDKDGNIKKIDKILIDQPADATDHFRDPQIFNFKGQYYAIVGGQDLEKKGFVRLYKAIDNDYTNWQEVADLDFNNDRTAYMMECPNLVFVGEQPVLLYCPQGLDKKVLEYDNIYPNMYKIGTSFDPENARMVDVSELHNLDYGFEAYATQAFNAPDGRALAVSWLGLPDVSYPSDRFDHQGTFSLVKELTIKDGKLYQYPVAAIKDLRASEEEFSNRSETKNTYEIELNLEADSQNEIVLLADKDGKGLSISFDLVNGQVTVDRSQAGEQYAQEFGTTRSCSVTNQATTVNIFIDNSVFEIFINKGEKVFSGRVFPHEDQNGILIKSGNPTGTYYELEYGRKTN</sequence>
<dbReference type="HOGENOM" id="CLU_001528_7_1_9"/>
<evidence type="ECO:0000256" key="3">
    <source>
        <dbReference type="ARBA" id="ARBA00012758"/>
    </source>
</evidence>
<dbReference type="InterPro" id="IPR018053">
    <property type="entry name" value="Glyco_hydro_32_AS"/>
</dbReference>
<comment type="function">
    <text evidence="9">Enables the bacterium to metabolize sucrose as a sole carbon source.</text>
</comment>
<dbReference type="SUPFAM" id="SSF75005">
    <property type="entry name" value="Arabinanase/levansucrase/invertase"/>
    <property type="match status" value="1"/>
</dbReference>
<dbReference type="AlphaFoldDB" id="E8KCI1"/>
<proteinExistence type="inferred from homology"/>
<reference evidence="12 13" key="1">
    <citation type="submission" date="2010-12" db="EMBL/GenBank/DDBJ databases">
        <authorList>
            <person name="Muzny D."/>
            <person name="Qin X."/>
            <person name="Deng J."/>
            <person name="Jiang H."/>
            <person name="Liu Y."/>
            <person name="Qu J."/>
            <person name="Song X.-Z."/>
            <person name="Zhang L."/>
            <person name="Thornton R."/>
            <person name="Coyle M."/>
            <person name="Francisco L."/>
            <person name="Jackson L."/>
            <person name="Javaid M."/>
            <person name="Korchina V."/>
            <person name="Kovar C."/>
            <person name="Mata R."/>
            <person name="Mathew T."/>
            <person name="Ngo R."/>
            <person name="Nguyen L."/>
            <person name="Nguyen N."/>
            <person name="Okwuonu G."/>
            <person name="Ongeri F."/>
            <person name="Pham C."/>
            <person name="Simmons D."/>
            <person name="Wilczek-Boney K."/>
            <person name="Hale W."/>
            <person name="Jakkamsetti A."/>
            <person name="Pham P."/>
            <person name="Ruth R."/>
            <person name="San Lucas F."/>
            <person name="Warren J."/>
            <person name="Zhang J."/>
            <person name="Zhao Z."/>
            <person name="Zhou C."/>
            <person name="Zhu D."/>
            <person name="Lee S."/>
            <person name="Bess C."/>
            <person name="Blankenburg K."/>
            <person name="Forbes L."/>
            <person name="Fu Q."/>
            <person name="Gubbala S."/>
            <person name="Hirani K."/>
            <person name="Jayaseelan J.C."/>
            <person name="Lara F."/>
            <person name="Munidasa M."/>
            <person name="Palculict T."/>
            <person name="Patil S."/>
            <person name="Pu L.-L."/>
            <person name="Saada N."/>
            <person name="Tang L."/>
            <person name="Weissenberger G."/>
            <person name="Zhu Y."/>
            <person name="Hemphill L."/>
            <person name="Shang Y."/>
            <person name="Youmans B."/>
            <person name="Ayvaz T."/>
            <person name="Ross M."/>
            <person name="Santibanez J."/>
            <person name="Aqrawi P."/>
            <person name="Gross S."/>
            <person name="Joshi V."/>
            <person name="Fowler G."/>
            <person name="Nazareth L."/>
            <person name="Reid J."/>
            <person name="Worley K."/>
            <person name="Petrosino J."/>
            <person name="Highlander S."/>
            <person name="Gibbs R."/>
        </authorList>
    </citation>
    <scope>NUCLEOTIDE SEQUENCE [LARGE SCALE GENOMIC DNA]</scope>
    <source>
        <strain evidence="12 13">ATCC 700780</strain>
    </source>
</reference>
<comment type="caution">
    <text evidence="12">The sequence shown here is derived from an EMBL/GenBank/DDBJ whole genome shotgun (WGS) entry which is preliminary data.</text>
</comment>
<dbReference type="EMBL" id="AEVF01000012">
    <property type="protein sequence ID" value="EFX40270.1"/>
    <property type="molecule type" value="Genomic_DNA"/>
</dbReference>
<evidence type="ECO:0000256" key="6">
    <source>
        <dbReference type="ARBA" id="ARBA00023295"/>
    </source>
</evidence>
<dbReference type="eggNOG" id="COG1621">
    <property type="taxonomic scope" value="Bacteria"/>
</dbReference>
<keyword evidence="6 8" id="KW-0326">Glycosidase</keyword>
<evidence type="ECO:0000259" key="11">
    <source>
        <dbReference type="Pfam" id="PF08244"/>
    </source>
</evidence>
<evidence type="ECO:0000256" key="9">
    <source>
        <dbReference type="RuleBase" id="RU365015"/>
    </source>
</evidence>
<dbReference type="Pfam" id="PF00251">
    <property type="entry name" value="Glyco_hydro_32N"/>
    <property type="match status" value="1"/>
</dbReference>
<keyword evidence="5 8" id="KW-0378">Hydrolase</keyword>
<comment type="subcellular location">
    <subcellularLocation>
        <location evidence="9">Cytoplasm</location>
    </subcellularLocation>
</comment>
<dbReference type="PANTHER" id="PTHR43101">
    <property type="entry name" value="BETA-FRUCTOSIDASE"/>
    <property type="match status" value="1"/>
</dbReference>
<organism evidence="12 13">
    <name type="scientific">Streptococcus peroris ATCC 700780</name>
    <dbReference type="NCBI Taxonomy" id="888746"/>
    <lineage>
        <taxon>Bacteria</taxon>
        <taxon>Bacillati</taxon>
        <taxon>Bacillota</taxon>
        <taxon>Bacilli</taxon>
        <taxon>Lactobacillales</taxon>
        <taxon>Streptococcaceae</taxon>
        <taxon>Streptococcus</taxon>
    </lineage>
</organism>
<dbReference type="STRING" id="888746.HMPREF9180_1186"/>
<comment type="catalytic activity">
    <reaction evidence="8">
        <text>Hydrolysis of terminal non-reducing beta-D-fructofuranoside residues in beta-D-fructofuranosides.</text>
        <dbReference type="EC" id="3.2.1.26"/>
    </reaction>
</comment>
<dbReference type="Gene3D" id="2.115.10.20">
    <property type="entry name" value="Glycosyl hydrolase domain, family 43"/>
    <property type="match status" value="1"/>
</dbReference>
<dbReference type="InterPro" id="IPR013148">
    <property type="entry name" value="Glyco_hydro_32_N"/>
</dbReference>
<evidence type="ECO:0000256" key="8">
    <source>
        <dbReference type="RuleBase" id="RU362110"/>
    </source>
</evidence>
<name>E8KCI1_9STRE</name>
<comment type="pathway">
    <text evidence="1 9">Glycan biosynthesis; sucrose metabolism.</text>
</comment>
<evidence type="ECO:0000256" key="2">
    <source>
        <dbReference type="ARBA" id="ARBA00009902"/>
    </source>
</evidence>
<protein>
    <recommendedName>
        <fullName evidence="4 8">Sucrose-6-phosphate hydrolase</fullName>
        <ecNumber evidence="3 8">3.2.1.26</ecNumber>
    </recommendedName>
    <alternativeName>
        <fullName evidence="7 9">Invertase</fullName>
    </alternativeName>
</protein>
<evidence type="ECO:0000313" key="13">
    <source>
        <dbReference type="Proteomes" id="UP000010304"/>
    </source>
</evidence>
<dbReference type="InterPro" id="IPR023296">
    <property type="entry name" value="Glyco_hydro_beta-prop_sf"/>
</dbReference>
<evidence type="ECO:0000256" key="4">
    <source>
        <dbReference type="ARBA" id="ARBA00019623"/>
    </source>
</evidence>
<evidence type="ECO:0000256" key="1">
    <source>
        <dbReference type="ARBA" id="ARBA00004914"/>
    </source>
</evidence>
<comment type="similarity">
    <text evidence="2 8">Belongs to the glycosyl hydrolase 32 family.</text>
</comment>
<dbReference type="InterPro" id="IPR013189">
    <property type="entry name" value="Glyco_hydro_32_C"/>
</dbReference>
<dbReference type="InterPro" id="IPR006232">
    <property type="entry name" value="Suc6P_hydrolase"/>
</dbReference>
<dbReference type="UniPathway" id="UPA00238"/>
<dbReference type="GO" id="GO:0005985">
    <property type="term" value="P:sucrose metabolic process"/>
    <property type="evidence" value="ECO:0007669"/>
    <property type="project" value="UniProtKB-UniPathway"/>
</dbReference>
<dbReference type="Pfam" id="PF08244">
    <property type="entry name" value="Glyco_hydro_32C"/>
    <property type="match status" value="1"/>
</dbReference>
<dbReference type="NCBIfam" id="TIGR01322">
    <property type="entry name" value="scrB_fam"/>
    <property type="match status" value="1"/>
</dbReference>
<dbReference type="PROSITE" id="PS00609">
    <property type="entry name" value="GLYCOSYL_HYDROL_F32"/>
    <property type="match status" value="1"/>
</dbReference>
<dbReference type="PANTHER" id="PTHR43101:SF1">
    <property type="entry name" value="BETA-FRUCTOSIDASE"/>
    <property type="match status" value="1"/>
</dbReference>
<keyword evidence="9" id="KW-0119">Carbohydrate metabolism</keyword>
<feature type="domain" description="Glycosyl hydrolase family 32 N-terminal" evidence="10">
    <location>
        <begin position="60"/>
        <end position="363"/>
    </location>
</feature>